<protein>
    <submittedName>
        <fullName evidence="1">Uncharacterized protein</fullName>
    </submittedName>
</protein>
<gene>
    <name evidence="1" type="ORF">BRAPAZ1V2_A09P74460.2</name>
</gene>
<dbReference type="Proteomes" id="UP000694005">
    <property type="component" value="Chromosome A09"/>
</dbReference>
<sequence length="63" mass="6876">NFQTSCRSQALSSSNPLHAQALSSSNPLKLRLSLVRHSSQAHTLQLSLLRRLSSSLSCKHCTS</sequence>
<name>A0A8D9D305_BRACM</name>
<dbReference type="AlphaFoldDB" id="A0A8D9D305"/>
<evidence type="ECO:0000313" key="2">
    <source>
        <dbReference type="Proteomes" id="UP000694005"/>
    </source>
</evidence>
<dbReference type="EMBL" id="LS974625">
    <property type="protein sequence ID" value="CAG7866979.1"/>
    <property type="molecule type" value="Genomic_DNA"/>
</dbReference>
<accession>A0A8D9D305</accession>
<organism evidence="1 2">
    <name type="scientific">Brassica campestris</name>
    <name type="common">Field mustard</name>
    <dbReference type="NCBI Taxonomy" id="3711"/>
    <lineage>
        <taxon>Eukaryota</taxon>
        <taxon>Viridiplantae</taxon>
        <taxon>Streptophyta</taxon>
        <taxon>Embryophyta</taxon>
        <taxon>Tracheophyta</taxon>
        <taxon>Spermatophyta</taxon>
        <taxon>Magnoliopsida</taxon>
        <taxon>eudicotyledons</taxon>
        <taxon>Gunneridae</taxon>
        <taxon>Pentapetalae</taxon>
        <taxon>rosids</taxon>
        <taxon>malvids</taxon>
        <taxon>Brassicales</taxon>
        <taxon>Brassicaceae</taxon>
        <taxon>Brassiceae</taxon>
        <taxon>Brassica</taxon>
    </lineage>
</organism>
<dbReference type="Gramene" id="A09p74460.2_BraZ1">
    <property type="protein sequence ID" value="A09p74460.2_BraZ1.CDS"/>
    <property type="gene ID" value="A09g74460.2_BraZ1"/>
</dbReference>
<proteinExistence type="predicted"/>
<reference evidence="1 2" key="1">
    <citation type="submission" date="2021-07" db="EMBL/GenBank/DDBJ databases">
        <authorList>
            <consortium name="Genoscope - CEA"/>
            <person name="William W."/>
        </authorList>
    </citation>
    <scope>NUCLEOTIDE SEQUENCE [LARGE SCALE GENOMIC DNA]</scope>
</reference>
<feature type="non-terminal residue" evidence="1">
    <location>
        <position position="63"/>
    </location>
</feature>
<evidence type="ECO:0000313" key="1">
    <source>
        <dbReference type="EMBL" id="CAG7866979.1"/>
    </source>
</evidence>